<name>A0A1Z5JV27_FISSO</name>
<sequence length="418" mass="46589">MFTIFGTTDAAIAETATFFWSLKHIGRNQNAAGAAGSDLGCESQRVVSLQTGTWNTQQSVIVATRAHHLRLSSSYGYFALKDGRTVFVDALATRQASFGSLAIECDAEDMPFCRDNLKRLLQLDVLEKLAIRSVGEECALMPLSAKVHILDYNIQSKDVDSDDFDSLEIFAKDITLSVDDDNLINSLEAFLDRVAELGHLERLYLCASSKWEDEEDMRYMNSVDLSRVADSLVDAIDANPQLTVLDISSLDRYIDLVSHTRDIYEAVERHSGLRTFAIHAWHFEDFEYDALEQLLSRNRDITVVDITGHIITNHTTIDAIYQLNRLYHGSPKLVQEPTAVRPCLVGMALVEKASMRFPCTAILLSDHIDVLCEFVGRLNDDNAAAIASGTEKINRSPSKRKMRSQPSHAVKKAAKSLV</sequence>
<protein>
    <submittedName>
        <fullName evidence="2">Uncharacterized protein</fullName>
    </submittedName>
</protein>
<organism evidence="2 3">
    <name type="scientific">Fistulifera solaris</name>
    <name type="common">Oleaginous diatom</name>
    <dbReference type="NCBI Taxonomy" id="1519565"/>
    <lineage>
        <taxon>Eukaryota</taxon>
        <taxon>Sar</taxon>
        <taxon>Stramenopiles</taxon>
        <taxon>Ochrophyta</taxon>
        <taxon>Bacillariophyta</taxon>
        <taxon>Bacillariophyceae</taxon>
        <taxon>Bacillariophycidae</taxon>
        <taxon>Naviculales</taxon>
        <taxon>Naviculaceae</taxon>
        <taxon>Fistulifera</taxon>
    </lineage>
</organism>
<feature type="compositionally biased region" description="Basic residues" evidence="1">
    <location>
        <begin position="397"/>
        <end position="418"/>
    </location>
</feature>
<evidence type="ECO:0000313" key="3">
    <source>
        <dbReference type="Proteomes" id="UP000198406"/>
    </source>
</evidence>
<dbReference type="AlphaFoldDB" id="A0A1Z5JV27"/>
<reference evidence="2 3" key="1">
    <citation type="journal article" date="2015" name="Plant Cell">
        <title>Oil accumulation by the oleaginous diatom Fistulifera solaris as revealed by the genome and transcriptome.</title>
        <authorList>
            <person name="Tanaka T."/>
            <person name="Maeda Y."/>
            <person name="Veluchamy A."/>
            <person name="Tanaka M."/>
            <person name="Abida H."/>
            <person name="Marechal E."/>
            <person name="Bowler C."/>
            <person name="Muto M."/>
            <person name="Sunaga Y."/>
            <person name="Tanaka M."/>
            <person name="Yoshino T."/>
            <person name="Taniguchi T."/>
            <person name="Fukuda Y."/>
            <person name="Nemoto M."/>
            <person name="Matsumoto M."/>
            <person name="Wong P.S."/>
            <person name="Aburatani S."/>
            <person name="Fujibuchi W."/>
        </authorList>
    </citation>
    <scope>NUCLEOTIDE SEQUENCE [LARGE SCALE GENOMIC DNA]</scope>
    <source>
        <strain evidence="2 3">JPCC DA0580</strain>
    </source>
</reference>
<dbReference type="EMBL" id="BDSP01000120">
    <property type="protein sequence ID" value="GAX17692.1"/>
    <property type="molecule type" value="Genomic_DNA"/>
</dbReference>
<evidence type="ECO:0000313" key="2">
    <source>
        <dbReference type="EMBL" id="GAX17692.1"/>
    </source>
</evidence>
<dbReference type="InParanoid" id="A0A1Z5JV27"/>
<accession>A0A1Z5JV27</accession>
<keyword evidence="3" id="KW-1185">Reference proteome</keyword>
<evidence type="ECO:0000256" key="1">
    <source>
        <dbReference type="SAM" id="MobiDB-lite"/>
    </source>
</evidence>
<dbReference type="Proteomes" id="UP000198406">
    <property type="component" value="Unassembled WGS sequence"/>
</dbReference>
<gene>
    <name evidence="2" type="ORF">FisN_10Lu412</name>
</gene>
<dbReference type="OrthoDB" id="120976at2759"/>
<feature type="region of interest" description="Disordered" evidence="1">
    <location>
        <begin position="392"/>
        <end position="418"/>
    </location>
</feature>
<comment type="caution">
    <text evidence="2">The sequence shown here is derived from an EMBL/GenBank/DDBJ whole genome shotgun (WGS) entry which is preliminary data.</text>
</comment>
<proteinExistence type="predicted"/>